<dbReference type="AlphaFoldDB" id="A0A9D1GMM8"/>
<accession>A0A9D1GMM8</accession>
<reference evidence="1" key="2">
    <citation type="journal article" date="2021" name="PeerJ">
        <title>Extensive microbial diversity within the chicken gut microbiome revealed by metagenomics and culture.</title>
        <authorList>
            <person name="Gilroy R."/>
            <person name="Ravi A."/>
            <person name="Getino M."/>
            <person name="Pursley I."/>
            <person name="Horton D.L."/>
            <person name="Alikhan N.F."/>
            <person name="Baker D."/>
            <person name="Gharbi K."/>
            <person name="Hall N."/>
            <person name="Watson M."/>
            <person name="Adriaenssens E.M."/>
            <person name="Foster-Nyarko E."/>
            <person name="Jarju S."/>
            <person name="Secka A."/>
            <person name="Antonio M."/>
            <person name="Oren A."/>
            <person name="Chaudhuri R.R."/>
            <person name="La Ragione R."/>
            <person name="Hildebrand F."/>
            <person name="Pallen M.J."/>
        </authorList>
    </citation>
    <scope>NUCLEOTIDE SEQUENCE</scope>
    <source>
        <strain evidence="1">ChiHecec2B26-709</strain>
    </source>
</reference>
<gene>
    <name evidence="1" type="ORF">IAC35_02300</name>
</gene>
<proteinExistence type="predicted"/>
<sequence length="86" mass="9838">MFFDKNGILDIDGMLEENESFRKVMEDGIVTEDEIKSLSDNVVSVLHDIEARFSDEQQAEVRSLMVEACALFAAWHYHSVQSLNNE</sequence>
<evidence type="ECO:0000313" key="1">
    <source>
        <dbReference type="EMBL" id="HIT46671.1"/>
    </source>
</evidence>
<protein>
    <submittedName>
        <fullName evidence="1">Uncharacterized protein</fullName>
    </submittedName>
</protein>
<reference evidence="1" key="1">
    <citation type="submission" date="2020-10" db="EMBL/GenBank/DDBJ databases">
        <authorList>
            <person name="Gilroy R."/>
        </authorList>
    </citation>
    <scope>NUCLEOTIDE SEQUENCE</scope>
    <source>
        <strain evidence="1">ChiHecec2B26-709</strain>
    </source>
</reference>
<dbReference type="EMBL" id="DVLC01000044">
    <property type="protein sequence ID" value="HIT46671.1"/>
    <property type="molecule type" value="Genomic_DNA"/>
</dbReference>
<organism evidence="1 2">
    <name type="scientific">Candidatus Cryptobacteroides merdipullorum</name>
    <dbReference type="NCBI Taxonomy" id="2840771"/>
    <lineage>
        <taxon>Bacteria</taxon>
        <taxon>Pseudomonadati</taxon>
        <taxon>Bacteroidota</taxon>
        <taxon>Bacteroidia</taxon>
        <taxon>Bacteroidales</taxon>
        <taxon>Candidatus Cryptobacteroides</taxon>
    </lineage>
</organism>
<name>A0A9D1GMM8_9BACT</name>
<evidence type="ECO:0000313" key="2">
    <source>
        <dbReference type="Proteomes" id="UP000886881"/>
    </source>
</evidence>
<dbReference type="Proteomes" id="UP000886881">
    <property type="component" value="Unassembled WGS sequence"/>
</dbReference>
<comment type="caution">
    <text evidence="1">The sequence shown here is derived from an EMBL/GenBank/DDBJ whole genome shotgun (WGS) entry which is preliminary data.</text>
</comment>